<protein>
    <recommendedName>
        <fullName evidence="5">pyranose dehydrogenase (acceptor)</fullName>
        <ecNumber evidence="5">1.1.99.29</ecNumber>
    </recommendedName>
</protein>
<feature type="active site" description="Proton acceptor" evidence="15">
    <location>
        <position position="581"/>
    </location>
</feature>
<evidence type="ECO:0000256" key="3">
    <source>
        <dbReference type="ARBA" id="ARBA00010790"/>
    </source>
</evidence>
<comment type="subcellular location">
    <subcellularLocation>
        <location evidence="2">Secreted</location>
    </subcellularLocation>
</comment>
<comment type="catalytic activity">
    <reaction evidence="13">
        <text>a pyranoside + acceptor = a pyranosid-3-ulose + reduced acceptor.</text>
        <dbReference type="EC" id="1.1.99.29"/>
    </reaction>
</comment>
<evidence type="ECO:0000256" key="13">
    <source>
        <dbReference type="ARBA" id="ARBA00034050"/>
    </source>
</evidence>
<feature type="signal peptide" evidence="17">
    <location>
        <begin position="1"/>
        <end position="22"/>
    </location>
</feature>
<comment type="catalytic activity">
    <reaction evidence="11">
        <text>pyranose + acceptor = pyranos-2,3-diulose + reduced acceptor.</text>
        <dbReference type="EC" id="1.1.99.29"/>
    </reaction>
</comment>
<dbReference type="PANTHER" id="PTHR11552:SF147">
    <property type="entry name" value="CHOLINE DEHYDROGENASE, MITOCHONDRIAL"/>
    <property type="match status" value="1"/>
</dbReference>
<dbReference type="Proteomes" id="UP000054270">
    <property type="component" value="Unassembled WGS sequence"/>
</dbReference>
<feature type="binding site" evidence="16">
    <location>
        <position position="265"/>
    </location>
    <ligand>
        <name>FAD</name>
        <dbReference type="ChEBI" id="CHEBI:57692"/>
    </ligand>
</feature>
<keyword evidence="6" id="KW-0964">Secreted</keyword>
<evidence type="ECO:0000256" key="7">
    <source>
        <dbReference type="ARBA" id="ARBA00022630"/>
    </source>
</evidence>
<proteinExistence type="inferred from homology"/>
<evidence type="ECO:0000256" key="12">
    <source>
        <dbReference type="ARBA" id="ARBA00034029"/>
    </source>
</evidence>
<dbReference type="STRING" id="945553.A0A0D2LC71"/>
<evidence type="ECO:0000313" key="20">
    <source>
        <dbReference type="Proteomes" id="UP000054270"/>
    </source>
</evidence>
<evidence type="ECO:0000256" key="8">
    <source>
        <dbReference type="ARBA" id="ARBA00022827"/>
    </source>
</evidence>
<dbReference type="PROSITE" id="PS00624">
    <property type="entry name" value="GMC_OXRED_2"/>
    <property type="match status" value="1"/>
</dbReference>
<name>A0A0D2LC71_HYPSF</name>
<comment type="function">
    <text evidence="9">Catalyzes the single-oxidation or sequential double oxidation reaction of carbohydrates primarily at carbon-2 and/or carbon-3 with the concomitant reduction of the flavin. The enzyme exhibits a broad sugar substrate specificity, oxidizing different aldopyranoses to the corresponding C-1, C-2, C-3 or C-1,2, C-2,3 and C-3,4 (di)dehydro sugars with substrate-specific regioselectivity. Accepts only a narrow range of electron acceptors such as substituted benzoquinones and complexed metal ions and reacts extremely slowly with O(2) as acceptor. May play a role in the natural recycling of plant matter by oxidizing all major monosaccharides in lignocellulose and by reducing quinone compounds or reactive radical species generated during lignin depolymerization.</text>
</comment>
<keyword evidence="8 16" id="KW-0274">FAD</keyword>
<dbReference type="Gene3D" id="3.50.50.60">
    <property type="entry name" value="FAD/NAD(P)-binding domain"/>
    <property type="match status" value="1"/>
</dbReference>
<dbReference type="PANTHER" id="PTHR11552">
    <property type="entry name" value="GLUCOSE-METHANOL-CHOLINE GMC OXIDOREDUCTASE"/>
    <property type="match status" value="1"/>
</dbReference>
<dbReference type="Gene3D" id="3.30.560.10">
    <property type="entry name" value="Glucose Oxidase, domain 3"/>
    <property type="match status" value="1"/>
</dbReference>
<dbReference type="InterPro" id="IPR012132">
    <property type="entry name" value="GMC_OxRdtase"/>
</dbReference>
<evidence type="ECO:0000256" key="16">
    <source>
        <dbReference type="PIRSR" id="PIRSR000137-2"/>
    </source>
</evidence>
<dbReference type="SUPFAM" id="SSF51905">
    <property type="entry name" value="FAD/NAD(P)-binding domain"/>
    <property type="match status" value="1"/>
</dbReference>
<feature type="active site" description="Proton donor" evidence="15">
    <location>
        <position position="535"/>
    </location>
</feature>
<dbReference type="PIRSF" id="PIRSF000137">
    <property type="entry name" value="Alcohol_oxidase"/>
    <property type="match status" value="1"/>
</dbReference>
<keyword evidence="20" id="KW-1185">Reference proteome</keyword>
<evidence type="ECO:0000256" key="2">
    <source>
        <dbReference type="ARBA" id="ARBA00004613"/>
    </source>
</evidence>
<comment type="catalytic activity">
    <reaction evidence="10">
        <text>pyranose + acceptor = pyranos-2-ulose + reduced acceptor.</text>
        <dbReference type="EC" id="1.1.99.29"/>
    </reaction>
</comment>
<dbReference type="GO" id="GO:0005576">
    <property type="term" value="C:extracellular region"/>
    <property type="evidence" value="ECO:0007669"/>
    <property type="project" value="UniProtKB-SubCell"/>
</dbReference>
<dbReference type="InterPro" id="IPR000172">
    <property type="entry name" value="GMC_OxRdtase_N"/>
</dbReference>
<comment type="subunit">
    <text evidence="4">Monomer.</text>
</comment>
<evidence type="ECO:0000256" key="10">
    <source>
        <dbReference type="ARBA" id="ARBA00033986"/>
    </source>
</evidence>
<evidence type="ECO:0000256" key="4">
    <source>
        <dbReference type="ARBA" id="ARBA00011245"/>
    </source>
</evidence>
<organism evidence="19 20">
    <name type="scientific">Hypholoma sublateritium (strain FD-334 SS-4)</name>
    <dbReference type="NCBI Taxonomy" id="945553"/>
    <lineage>
        <taxon>Eukaryota</taxon>
        <taxon>Fungi</taxon>
        <taxon>Dikarya</taxon>
        <taxon>Basidiomycota</taxon>
        <taxon>Agaricomycotina</taxon>
        <taxon>Agaricomycetes</taxon>
        <taxon>Agaricomycetidae</taxon>
        <taxon>Agaricales</taxon>
        <taxon>Agaricineae</taxon>
        <taxon>Strophariaceae</taxon>
        <taxon>Hypholoma</taxon>
    </lineage>
</organism>
<dbReference type="InterPro" id="IPR036188">
    <property type="entry name" value="FAD/NAD-bd_sf"/>
</dbReference>
<dbReference type="EMBL" id="KN817534">
    <property type="protein sequence ID" value="KJA24842.1"/>
    <property type="molecule type" value="Genomic_DNA"/>
</dbReference>
<keyword evidence="17" id="KW-0732">Signal</keyword>
<evidence type="ECO:0000256" key="14">
    <source>
        <dbReference type="ARBA" id="ARBA00034059"/>
    </source>
</evidence>
<feature type="domain" description="Glucose-methanol-choline oxidoreductase N-terminal" evidence="18">
    <location>
        <begin position="310"/>
        <end position="324"/>
    </location>
</feature>
<dbReference type="GO" id="GO:0033718">
    <property type="term" value="F:pyranose dehydrogenase (acceptor) activity"/>
    <property type="evidence" value="ECO:0007669"/>
    <property type="project" value="UniProtKB-EC"/>
</dbReference>
<dbReference type="InterPro" id="IPR007867">
    <property type="entry name" value="GMC_OxRtase_C"/>
</dbReference>
<evidence type="ECO:0000256" key="5">
    <source>
        <dbReference type="ARBA" id="ARBA00013177"/>
    </source>
</evidence>
<accession>A0A0D2LC71</accession>
<evidence type="ECO:0000256" key="17">
    <source>
        <dbReference type="SAM" id="SignalP"/>
    </source>
</evidence>
<dbReference type="SUPFAM" id="SSF54373">
    <property type="entry name" value="FAD-linked reductases, C-terminal domain"/>
    <property type="match status" value="1"/>
</dbReference>
<evidence type="ECO:0000256" key="9">
    <source>
        <dbReference type="ARBA" id="ARBA00024699"/>
    </source>
</evidence>
<evidence type="ECO:0000256" key="1">
    <source>
        <dbReference type="ARBA" id="ARBA00001974"/>
    </source>
</evidence>
<keyword evidence="7" id="KW-0285">Flavoprotein</keyword>
<comment type="cofactor">
    <cofactor evidence="1 16">
        <name>FAD</name>
        <dbReference type="ChEBI" id="CHEBI:57692"/>
    </cofactor>
</comment>
<dbReference type="Pfam" id="PF00732">
    <property type="entry name" value="GMC_oxred_N"/>
    <property type="match status" value="1"/>
</dbReference>
<dbReference type="EC" id="1.1.99.29" evidence="5"/>
<evidence type="ECO:0000256" key="6">
    <source>
        <dbReference type="ARBA" id="ARBA00022525"/>
    </source>
</evidence>
<comment type="similarity">
    <text evidence="3">Belongs to the GMC oxidoreductase family.</text>
</comment>
<gene>
    <name evidence="19" type="ORF">HYPSUDRAFT_135485</name>
</gene>
<feature type="chain" id="PRO_5002246865" description="pyranose dehydrogenase (acceptor)" evidence="17">
    <location>
        <begin position="23"/>
        <end position="601"/>
    </location>
</feature>
<evidence type="ECO:0000313" key="19">
    <source>
        <dbReference type="EMBL" id="KJA24842.1"/>
    </source>
</evidence>
<dbReference type="OMA" id="QIDISAH"/>
<feature type="binding site" evidence="16">
    <location>
        <begin position="582"/>
        <end position="583"/>
    </location>
    <ligand>
        <name>FAD</name>
        <dbReference type="ChEBI" id="CHEBI:57692"/>
    </ligand>
</feature>
<dbReference type="AlphaFoldDB" id="A0A0D2LC71"/>
<dbReference type="GO" id="GO:0050660">
    <property type="term" value="F:flavin adenine dinucleotide binding"/>
    <property type="evidence" value="ECO:0007669"/>
    <property type="project" value="InterPro"/>
</dbReference>
<evidence type="ECO:0000256" key="11">
    <source>
        <dbReference type="ARBA" id="ARBA00034010"/>
    </source>
</evidence>
<dbReference type="Pfam" id="PF05199">
    <property type="entry name" value="GMC_oxred_C"/>
    <property type="match status" value="1"/>
</dbReference>
<reference evidence="20" key="1">
    <citation type="submission" date="2014-04" db="EMBL/GenBank/DDBJ databases">
        <title>Evolutionary Origins and Diversification of the Mycorrhizal Mutualists.</title>
        <authorList>
            <consortium name="DOE Joint Genome Institute"/>
            <consortium name="Mycorrhizal Genomics Consortium"/>
            <person name="Kohler A."/>
            <person name="Kuo A."/>
            <person name="Nagy L.G."/>
            <person name="Floudas D."/>
            <person name="Copeland A."/>
            <person name="Barry K.W."/>
            <person name="Cichocki N."/>
            <person name="Veneault-Fourrey C."/>
            <person name="LaButti K."/>
            <person name="Lindquist E.A."/>
            <person name="Lipzen A."/>
            <person name="Lundell T."/>
            <person name="Morin E."/>
            <person name="Murat C."/>
            <person name="Riley R."/>
            <person name="Ohm R."/>
            <person name="Sun H."/>
            <person name="Tunlid A."/>
            <person name="Henrissat B."/>
            <person name="Grigoriev I.V."/>
            <person name="Hibbett D.S."/>
            <person name="Martin F."/>
        </authorList>
    </citation>
    <scope>NUCLEOTIDE SEQUENCE [LARGE SCALE GENOMIC DNA]</scope>
    <source>
        <strain evidence="20">FD-334 SS-4</strain>
    </source>
</reference>
<evidence type="ECO:0000256" key="15">
    <source>
        <dbReference type="PIRSR" id="PIRSR000137-1"/>
    </source>
</evidence>
<dbReference type="OrthoDB" id="269227at2759"/>
<comment type="catalytic activity">
    <reaction evidence="14">
        <text>a pyranoside + acceptor = a pyranosid-3,4-diulose + reduced acceptor.</text>
        <dbReference type="EC" id="1.1.99.29"/>
    </reaction>
</comment>
<evidence type="ECO:0000259" key="18">
    <source>
        <dbReference type="PROSITE" id="PS00624"/>
    </source>
</evidence>
<comment type="catalytic activity">
    <reaction evidence="12">
        <text>pyranose + acceptor = pyranos-3-ulose + reduced acceptor.</text>
        <dbReference type="EC" id="1.1.99.29"/>
    </reaction>
</comment>
<sequence>MKAASLLSALVTSAVFFGPALAITLTEPSQLSGKTYDYVIVGAGNAGLVIANRLTENPATTVLVLEAGISDQNQIPVMAPFLGPSVTPDTPYDWNYTVVAQPGLDNRTYPYPRGRLLGGSSSANYMIHQYGTNEDWNRVAAVSSDQGWSWNNMKQYIKRHEKIVPPSDGHNTTDQLIPSLHSFTGELQISLPIGNQTTDPFVIATTSQLKEFPYNEDTSGINNNLLGIGWAQSSMDDGLRASSSSSYLASANSRPNLTVMINAMVIKLLSTGSTNGLKAFRNVQFADARTKTVTPAFQVQARKEVILSAGSVGTPQILQLSGIGAPADLAPLHIPVLINSPQVGRNMQDHPLLPNIFTVSGNGSLDDTLRNASAVGAAISQWASSKTGFIANNVINQLGFARLNSTLLKGFTDPAAGPTSPHYEMIFANFWLDPVVTVPATGNFFTILTALLTPTSRGSVKIHSTNPFVAPLIDPNMLATDFDIHTITESVKAIKRFAAAPAWSNYITGAFGTLNGTTDAQLAAHARLHTSTVFHPTSTASMTATSKSPSSGVVNSDLTVKGAAGLRIVDLSVLPFIPSCHPQGPAYMLAERAADLIKASA</sequence>